<evidence type="ECO:0000256" key="3">
    <source>
        <dbReference type="ARBA" id="ARBA00022824"/>
    </source>
</evidence>
<evidence type="ECO:0000256" key="2">
    <source>
        <dbReference type="ARBA" id="ARBA00022692"/>
    </source>
</evidence>
<proteinExistence type="predicted"/>
<comment type="subcellular location">
    <subcellularLocation>
        <location evidence="1">Endoplasmic reticulum membrane</location>
        <topology evidence="1">Multi-pass membrane protein</topology>
    </subcellularLocation>
</comment>
<comment type="caution">
    <text evidence="7">The sequence shown here is derived from an EMBL/GenBank/DDBJ whole genome shotgun (WGS) entry which is preliminary data.</text>
</comment>
<evidence type="ECO:0000256" key="4">
    <source>
        <dbReference type="ARBA" id="ARBA00022989"/>
    </source>
</evidence>
<accession>A0A0F4Z966</accession>
<name>A0A0F4Z966_9PEZI</name>
<reference evidence="7 8" key="1">
    <citation type="submission" date="2015-03" db="EMBL/GenBank/DDBJ databases">
        <authorList>
            <person name="Radwan O."/>
            <person name="Al-Naeli F.A."/>
            <person name="Rendon G.A."/>
            <person name="Fields C."/>
        </authorList>
    </citation>
    <scope>NUCLEOTIDE SEQUENCE [LARGE SCALE GENOMIC DNA]</scope>
    <source>
        <strain evidence="7">CR-DP1</strain>
    </source>
</reference>
<keyword evidence="5 6" id="KW-0472">Membrane</keyword>
<keyword evidence="2 6" id="KW-0812">Transmembrane</keyword>
<dbReference type="EMBL" id="LAEV01001948">
    <property type="protein sequence ID" value="KKA26900.1"/>
    <property type="molecule type" value="Genomic_DNA"/>
</dbReference>
<dbReference type="Proteomes" id="UP000033483">
    <property type="component" value="Unassembled WGS sequence"/>
</dbReference>
<evidence type="ECO:0000256" key="1">
    <source>
        <dbReference type="ARBA" id="ARBA00004477"/>
    </source>
</evidence>
<evidence type="ECO:0000256" key="5">
    <source>
        <dbReference type="ARBA" id="ARBA00023136"/>
    </source>
</evidence>
<keyword evidence="3" id="KW-0256">Endoplasmic reticulum</keyword>
<sequence length="103" mass="11695">MAQSPILKWINRKIYQIEVSFAVNMYTPFERFLFYSVLFLLVSIFTLATLLYLPHHIKFMVNRAWFYVHGDEASDIVTMAKTATQTVANAASTAAGNIGKSEL</sequence>
<keyword evidence="4 6" id="KW-1133">Transmembrane helix</keyword>
<dbReference type="AlphaFoldDB" id="A0A0F4Z966"/>
<gene>
    <name evidence="7" type="ORF">TD95_002134</name>
</gene>
<dbReference type="OrthoDB" id="202672at2759"/>
<dbReference type="InterPro" id="IPR024512">
    <property type="entry name" value="Ser_palmitoyltrfase_ssu-like"/>
</dbReference>
<evidence type="ECO:0000313" key="7">
    <source>
        <dbReference type="EMBL" id="KKA26900.1"/>
    </source>
</evidence>
<evidence type="ECO:0000256" key="6">
    <source>
        <dbReference type="SAM" id="Phobius"/>
    </source>
</evidence>
<dbReference type="GO" id="GO:0005789">
    <property type="term" value="C:endoplasmic reticulum membrane"/>
    <property type="evidence" value="ECO:0007669"/>
    <property type="project" value="UniProtKB-SubCell"/>
</dbReference>
<feature type="transmembrane region" description="Helical" evidence="6">
    <location>
        <begin position="32"/>
        <end position="53"/>
    </location>
</feature>
<dbReference type="Pfam" id="PF11779">
    <property type="entry name" value="SPT_ssu-like"/>
    <property type="match status" value="1"/>
</dbReference>
<organism evidence="7 8">
    <name type="scientific">Thielaviopsis punctulata</name>
    <dbReference type="NCBI Taxonomy" id="72032"/>
    <lineage>
        <taxon>Eukaryota</taxon>
        <taxon>Fungi</taxon>
        <taxon>Dikarya</taxon>
        <taxon>Ascomycota</taxon>
        <taxon>Pezizomycotina</taxon>
        <taxon>Sordariomycetes</taxon>
        <taxon>Hypocreomycetidae</taxon>
        <taxon>Microascales</taxon>
        <taxon>Ceratocystidaceae</taxon>
        <taxon>Thielaviopsis</taxon>
    </lineage>
</organism>
<protein>
    <submittedName>
        <fullName evidence="7">Uncharacterized protein</fullName>
    </submittedName>
</protein>
<keyword evidence="8" id="KW-1185">Reference proteome</keyword>
<evidence type="ECO:0000313" key="8">
    <source>
        <dbReference type="Proteomes" id="UP000033483"/>
    </source>
</evidence>